<organismHost>
    <name type="scientific">Potamochoerus larvatus</name>
    <name type="common">Bushpig</name>
    <dbReference type="NCBI Taxonomy" id="273792"/>
</organismHost>
<evidence type="ECO:0000313" key="1">
    <source>
        <dbReference type="EMBL" id="AJL34011.1"/>
    </source>
</evidence>
<evidence type="ECO:0000313" key="2">
    <source>
        <dbReference type="Proteomes" id="UP000105860"/>
    </source>
</evidence>
<proteinExistence type="predicted"/>
<reference evidence="1 2" key="1">
    <citation type="journal article" date="2015" name="Virus Genes">
        <title>Comparative analysis of the complete genome sequences of Kenyan African swine fever virus isolates within p72 genotypes IX and X.</title>
        <authorList>
            <person name="Bishop R.P."/>
            <person name="Fleischauer C."/>
            <person name="de Villiers E.P."/>
            <person name="Okoth E.A."/>
            <person name="Arias M."/>
            <person name="Gallardo C."/>
            <person name="Upton C."/>
        </authorList>
    </citation>
    <scope>NUCLEOTIDE SEQUENCE [LARGE SCALE GENOMIC DNA]</scope>
    <source>
        <strain evidence="1">Ken05/Tk1</strain>
    </source>
</reference>
<gene>
    <name evidence="1" type="primary">MGF 360-3L</name>
</gene>
<dbReference type="Proteomes" id="UP000105860">
    <property type="component" value="Segment"/>
</dbReference>
<dbReference type="GO" id="GO:0042330">
    <property type="term" value="P:taxis"/>
    <property type="evidence" value="ECO:0007669"/>
    <property type="project" value="InterPro"/>
</dbReference>
<organismHost>
    <name type="scientific">Ornithodoros moubata</name>
    <name type="common">Soft tick</name>
    <name type="synonym">Argasid tick</name>
    <dbReference type="NCBI Taxonomy" id="6938"/>
</organismHost>
<name>A0A0C5B205_ASF</name>
<protein>
    <submittedName>
        <fullName evidence="1">MGF 360-3L</fullName>
    </submittedName>
</protein>
<dbReference type="InterPro" id="IPR002595">
    <property type="entry name" value="ASFV_MGF360"/>
</dbReference>
<sequence>MQPSTLQALTKRVLATQHVSNDDYCILKRFGLWWHDAPITLYTDSEQILIKTPCYKEGIKLNTALVLAVKENNYDLIVLFTEWGANINYALLSVNKEHTRNLCRKLGAKEGLETSEILRFFFETKRHKTSSNIILCHELFSNNPFLKNVNMVELRMIIYWELKDLTSNLIVNDIPLSEISLSEMLTKYWYGIAVKYNLKEAIQYFCQEYEHLNEWRLICALSFNNVFDLHEICNTMNIDMNINKMMRLACMRDNNFLTIYYCFALGADINRAMYGSVSNFRIENMFFCMDLGADVFEESLELAERHGYSVIIDILSLKIYKANPILLAKETNPEKINTLLKNYYPKNMLAYDICRIDNHL</sequence>
<dbReference type="EMBL" id="KM111294">
    <property type="protein sequence ID" value="AJL34011.1"/>
    <property type="molecule type" value="Genomic_DNA"/>
</dbReference>
<accession>A0A0C5B205</accession>
<dbReference type="GeneID" id="41901536"/>
<dbReference type="RefSeq" id="YP_009702731.1">
    <property type="nucleotide sequence ID" value="NC_044945.1"/>
</dbReference>
<organismHost>
    <name type="scientific">Ornithodoros</name>
    <name type="common">relapsing fever ticks</name>
    <dbReference type="NCBI Taxonomy" id="6937"/>
</organismHost>
<organismHost>
    <name type="scientific">Phacochoerus aethiopicus</name>
    <name type="common">Warthog</name>
    <dbReference type="NCBI Taxonomy" id="85517"/>
</organismHost>
<organismHost>
    <name type="scientific">Phacochoerus africanus</name>
    <name type="common">Warthog</name>
    <dbReference type="NCBI Taxonomy" id="41426"/>
</organismHost>
<organism evidence="1 2">
    <name type="scientific">African swine fever virus</name>
    <name type="common">ASFV</name>
    <dbReference type="NCBI Taxonomy" id="10497"/>
    <lineage>
        <taxon>Viruses</taxon>
        <taxon>Varidnaviria</taxon>
        <taxon>Bamfordvirae</taxon>
        <taxon>Nucleocytoviricota</taxon>
        <taxon>Pokkesviricetes</taxon>
        <taxon>Asfuvirales</taxon>
        <taxon>Asfarviridae</taxon>
        <taxon>Asfivirus</taxon>
        <taxon>Asfivirus haemorrhagiae</taxon>
    </lineage>
</organism>
<dbReference type="KEGG" id="vg:41901536"/>
<dbReference type="Pfam" id="PF01671">
    <property type="entry name" value="ASFV_360"/>
    <property type="match status" value="1"/>
</dbReference>
<organismHost>
    <name type="scientific">Sus scrofa</name>
    <name type="common">Pig</name>
    <dbReference type="NCBI Taxonomy" id="9823"/>
</organismHost>